<gene>
    <name evidence="1" type="ORF">GCM10012280_62590</name>
</gene>
<dbReference type="Proteomes" id="UP000641932">
    <property type="component" value="Unassembled WGS sequence"/>
</dbReference>
<comment type="caution">
    <text evidence="1">The sequence shown here is derived from an EMBL/GenBank/DDBJ whole genome shotgun (WGS) entry which is preliminary data.</text>
</comment>
<reference evidence="1" key="1">
    <citation type="journal article" date="2014" name="Int. J. Syst. Evol. Microbiol.">
        <title>Complete genome sequence of Corynebacterium casei LMG S-19264T (=DSM 44701T), isolated from a smear-ripened cheese.</title>
        <authorList>
            <consortium name="US DOE Joint Genome Institute (JGI-PGF)"/>
            <person name="Walter F."/>
            <person name="Albersmeier A."/>
            <person name="Kalinowski J."/>
            <person name="Ruckert C."/>
        </authorList>
    </citation>
    <scope>NUCLEOTIDE SEQUENCE</scope>
    <source>
        <strain evidence="1">CGMCC 4.7201</strain>
    </source>
</reference>
<keyword evidence="2" id="KW-1185">Reference proteome</keyword>
<dbReference type="EMBL" id="BMMS01000038">
    <property type="protein sequence ID" value="GGO98440.1"/>
    <property type="molecule type" value="Genomic_DNA"/>
</dbReference>
<name>A0A917ZY22_9ACTN</name>
<evidence type="ECO:0000313" key="2">
    <source>
        <dbReference type="Proteomes" id="UP000641932"/>
    </source>
</evidence>
<dbReference type="AlphaFoldDB" id="A0A917ZY22"/>
<accession>A0A917ZY22</accession>
<protein>
    <submittedName>
        <fullName evidence="1">Uncharacterized protein</fullName>
    </submittedName>
</protein>
<evidence type="ECO:0000313" key="1">
    <source>
        <dbReference type="EMBL" id="GGO98440.1"/>
    </source>
</evidence>
<proteinExistence type="predicted"/>
<reference evidence="1" key="2">
    <citation type="submission" date="2020-09" db="EMBL/GenBank/DDBJ databases">
        <authorList>
            <person name="Sun Q."/>
            <person name="Zhou Y."/>
        </authorList>
    </citation>
    <scope>NUCLEOTIDE SEQUENCE</scope>
    <source>
        <strain evidence="1">CGMCC 4.7201</strain>
    </source>
</reference>
<sequence>MSPRPTTEEKAPRPDGVVGAARWEPVGCSAGGVGQTVAMDAGTAAVLGAMVGAVGTTAAAFATSWWGARSTERQLAAQERSARRQLGFDHHRERREPRRQAYADFIAQGRAVERALGRYQDAHVGEMDVFHQEVEKLDHLGTHVQLEGPESIIEPMLEVTGEAHRCIKPLGEAIRALEDHPQADERYRRSTTDDLAMAGLEFTAALKAFADAGRRALEADGTAAG</sequence>
<organism evidence="1 2">
    <name type="scientific">Wenjunlia tyrosinilytica</name>
    <dbReference type="NCBI Taxonomy" id="1544741"/>
    <lineage>
        <taxon>Bacteria</taxon>
        <taxon>Bacillati</taxon>
        <taxon>Actinomycetota</taxon>
        <taxon>Actinomycetes</taxon>
        <taxon>Kitasatosporales</taxon>
        <taxon>Streptomycetaceae</taxon>
        <taxon>Wenjunlia</taxon>
    </lineage>
</organism>